<proteinExistence type="predicted"/>
<dbReference type="EMBL" id="BAAFSG010000001">
    <property type="protein sequence ID" value="GAB1254603.1"/>
    <property type="molecule type" value="Genomic_DNA"/>
</dbReference>
<organism evidence="2 3">
    <name type="scientific">Desulfovibrio falkowii</name>
    <dbReference type="NCBI Taxonomy" id="3136602"/>
    <lineage>
        <taxon>Bacteria</taxon>
        <taxon>Pseudomonadati</taxon>
        <taxon>Thermodesulfobacteriota</taxon>
        <taxon>Desulfovibrionia</taxon>
        <taxon>Desulfovibrionales</taxon>
        <taxon>Desulfovibrionaceae</taxon>
        <taxon>Desulfovibrio</taxon>
    </lineage>
</organism>
<dbReference type="Proteomes" id="UP001628192">
    <property type="component" value="Unassembled WGS sequence"/>
</dbReference>
<keyword evidence="1" id="KW-0472">Membrane</keyword>
<evidence type="ECO:0000256" key="1">
    <source>
        <dbReference type="SAM" id="Phobius"/>
    </source>
</evidence>
<reference evidence="2 3" key="1">
    <citation type="journal article" date="2025" name="Int. J. Syst. Evol. Microbiol.">
        <title>Desulfovibrio falkowii sp. nov., Porphyromonas miyakawae sp. nov., Mediterraneibacter flintii sp. nov. and Owariibacterium komagatae gen. nov., sp. nov., isolated from human faeces.</title>
        <authorList>
            <person name="Hamaguchi T."/>
            <person name="Ohara M."/>
            <person name="Hisatomi A."/>
            <person name="Sekiguchi K."/>
            <person name="Takeda J.I."/>
            <person name="Ueyama J."/>
            <person name="Ito M."/>
            <person name="Nishiwaki H."/>
            <person name="Ogi T."/>
            <person name="Hirayama M."/>
            <person name="Ohkuma M."/>
            <person name="Sakamoto M."/>
            <person name="Ohno K."/>
        </authorList>
    </citation>
    <scope>NUCLEOTIDE SEQUENCE [LARGE SCALE GENOMIC DNA]</scope>
    <source>
        <strain evidence="2 3">13CB8C</strain>
    </source>
</reference>
<keyword evidence="1" id="KW-1133">Transmembrane helix</keyword>
<feature type="transmembrane region" description="Helical" evidence="1">
    <location>
        <begin position="154"/>
        <end position="176"/>
    </location>
</feature>
<keyword evidence="1" id="KW-0812">Transmembrane</keyword>
<evidence type="ECO:0000313" key="3">
    <source>
        <dbReference type="Proteomes" id="UP001628192"/>
    </source>
</evidence>
<accession>A0ABQ0EA60</accession>
<name>A0ABQ0EA60_9BACT</name>
<evidence type="ECO:0000313" key="2">
    <source>
        <dbReference type="EMBL" id="GAB1254603.1"/>
    </source>
</evidence>
<comment type="caution">
    <text evidence="2">The sequence shown here is derived from an EMBL/GenBank/DDBJ whole genome shotgun (WGS) entry which is preliminary data.</text>
</comment>
<gene>
    <name evidence="2" type="ORF">Defa_20900</name>
</gene>
<dbReference type="RefSeq" id="WP_407844862.1">
    <property type="nucleotide sequence ID" value="NZ_BAAFSG010000001.1"/>
</dbReference>
<keyword evidence="3" id="KW-1185">Reference proteome</keyword>
<protein>
    <submittedName>
        <fullName evidence="2">Uncharacterized protein</fullName>
    </submittedName>
</protein>
<sequence length="387" mass="43726">MALRKITRTRRSRLVYVPQSVTHSYSAQQIQAASFDDVFSLVLQSIRGEDFSSSPLFDGRFNFSIRISGERWSGDIDYRIALFLLRTQNQIISIYNKYSEKKIRINSLHNNYDGLILRLRVEDGSTKIFFYIERCLKHLSEMAKGMDSKDKKDCIVALASIAGLSVCIGLGSWLHFSTQADIAKHQIQANVEIAKIDAQKNAKIEDEETKRLLAEVARESVKHTGSLVASVEYLAKQMGQKDEMHVGGRSYTRPEAVAAFKQSPNVEDGVIERSFIIDGGYDITDVGLEDGNIMIKIDGKKRKVITRLLPEQQKDYLHKLYRDSEIVNTYPRNVPLQITVIIKDGKWQEGHVFGIGPARKGAVSITKALEMSVPREKSKQKQASLLE</sequence>